<dbReference type="AlphaFoldDB" id="H1LHX6"/>
<gene>
    <name evidence="1" type="ORF">HMPREF9104_02217</name>
</gene>
<dbReference type="EMBL" id="AGRJ01000196">
    <property type="protein sequence ID" value="EHO50114.1"/>
    <property type="molecule type" value="Genomic_DNA"/>
</dbReference>
<protein>
    <submittedName>
        <fullName evidence="1">Uncharacterized protein</fullName>
    </submittedName>
</protein>
<dbReference type="HOGENOM" id="CLU_2973775_0_0_9"/>
<dbReference type="Proteomes" id="UP000005025">
    <property type="component" value="Unassembled WGS sequence"/>
</dbReference>
<reference evidence="1 2" key="1">
    <citation type="submission" date="2011-09" db="EMBL/GenBank/DDBJ databases">
        <authorList>
            <person name="Weinstock G."/>
            <person name="Sodergren E."/>
            <person name="Clifton S."/>
            <person name="Fulton L."/>
            <person name="Fulton B."/>
            <person name="Courtney L."/>
            <person name="Fronick C."/>
            <person name="Harrison M."/>
            <person name="Strong C."/>
            <person name="Farmer C."/>
            <person name="Delahaunty K."/>
            <person name="Markovic C."/>
            <person name="Hall O."/>
            <person name="Minx P."/>
            <person name="Tomlinson C."/>
            <person name="Mitreva M."/>
            <person name="Hou S."/>
            <person name="Chen J."/>
            <person name="Wollam A."/>
            <person name="Pepin K.H."/>
            <person name="Johnson M."/>
            <person name="Bhonagiri V."/>
            <person name="Zhang X."/>
            <person name="Suruliraj S."/>
            <person name="Warren W."/>
            <person name="Chinwalla A."/>
            <person name="Mardis E.R."/>
            <person name="Wilson R.K."/>
        </authorList>
    </citation>
    <scope>NUCLEOTIDE SEQUENCE [LARGE SCALE GENOMIC DNA]</scope>
    <source>
        <strain evidence="1 2">F0435</strain>
    </source>
</reference>
<accession>H1LHX6</accession>
<name>H1LHX6_9LACO</name>
<comment type="caution">
    <text evidence="1">The sequence shown here is derived from an EMBL/GenBank/DDBJ whole genome shotgun (WGS) entry which is preliminary data.</text>
</comment>
<sequence length="58" mass="6327">MPAALTTTLPVKTSATQQSHHPFGAAFQKTNIEMGNLKGLSFMKPQTPIRPFTMKSPI</sequence>
<organism evidence="1 2">
    <name type="scientific">Lentilactobacillus kisonensis F0435</name>
    <dbReference type="NCBI Taxonomy" id="797516"/>
    <lineage>
        <taxon>Bacteria</taxon>
        <taxon>Bacillati</taxon>
        <taxon>Bacillota</taxon>
        <taxon>Bacilli</taxon>
        <taxon>Lactobacillales</taxon>
        <taxon>Lactobacillaceae</taxon>
        <taxon>Lentilactobacillus</taxon>
    </lineage>
</organism>
<evidence type="ECO:0000313" key="1">
    <source>
        <dbReference type="EMBL" id="EHO50114.1"/>
    </source>
</evidence>
<proteinExistence type="predicted"/>
<evidence type="ECO:0000313" key="2">
    <source>
        <dbReference type="Proteomes" id="UP000005025"/>
    </source>
</evidence>